<dbReference type="PROSITE" id="PS51257">
    <property type="entry name" value="PROKAR_LIPOPROTEIN"/>
    <property type="match status" value="1"/>
</dbReference>
<gene>
    <name evidence="6" type="ORF">C4520_02560</name>
</gene>
<name>A0A3A4NY40_ABYX5</name>
<organism evidence="6 7">
    <name type="scientific">Abyssobacteria bacterium (strain SURF_5)</name>
    <dbReference type="NCBI Taxonomy" id="2093360"/>
    <lineage>
        <taxon>Bacteria</taxon>
        <taxon>Pseudomonadati</taxon>
        <taxon>Candidatus Hydrogenedentota</taxon>
        <taxon>Candidatus Abyssobacteria</taxon>
    </lineage>
</organism>
<feature type="domain" description="S-adenosyl-l-methionine hydroxide adenosyltransferase N-terminal" evidence="4">
    <location>
        <begin position="41"/>
        <end position="188"/>
    </location>
</feature>
<evidence type="ECO:0000313" key="6">
    <source>
        <dbReference type="EMBL" id="RJP25377.1"/>
    </source>
</evidence>
<dbReference type="PANTHER" id="PTHR35092:SF1">
    <property type="entry name" value="CHLORINASE MJ1651"/>
    <property type="match status" value="1"/>
</dbReference>
<evidence type="ECO:0000256" key="3">
    <source>
        <dbReference type="SAM" id="Phobius"/>
    </source>
</evidence>
<dbReference type="Proteomes" id="UP000265882">
    <property type="component" value="Unassembled WGS sequence"/>
</dbReference>
<evidence type="ECO:0000256" key="1">
    <source>
        <dbReference type="ARBA" id="ARBA00022691"/>
    </source>
</evidence>
<keyword evidence="1" id="KW-0949">S-adenosyl-L-methionine</keyword>
<dbReference type="PANTHER" id="PTHR35092">
    <property type="entry name" value="CHLORINASE MJ1651"/>
    <property type="match status" value="1"/>
</dbReference>
<dbReference type="Gene3D" id="3.40.50.10790">
    <property type="entry name" value="S-adenosyl-l-methionine hydroxide adenosyltransferase, N-terminal"/>
    <property type="match status" value="1"/>
</dbReference>
<dbReference type="InterPro" id="IPR046469">
    <property type="entry name" value="SAM_HAT_N"/>
</dbReference>
<keyword evidence="3" id="KW-0472">Membrane</keyword>
<proteinExistence type="inferred from homology"/>
<comment type="similarity">
    <text evidence="2">Belongs to the SAM hydrolase / SAM-dependent halogenase family.</text>
</comment>
<reference evidence="6 7" key="1">
    <citation type="journal article" date="2017" name="ISME J.">
        <title>Energy and carbon metabolisms in a deep terrestrial subsurface fluid microbial community.</title>
        <authorList>
            <person name="Momper L."/>
            <person name="Jungbluth S.P."/>
            <person name="Lee M.D."/>
            <person name="Amend J.P."/>
        </authorList>
    </citation>
    <scope>NUCLEOTIDE SEQUENCE [LARGE SCALE GENOMIC DNA]</scope>
    <source>
        <strain evidence="6">SURF_5</strain>
    </source>
</reference>
<dbReference type="SUPFAM" id="SSF102522">
    <property type="entry name" value="Bacterial fluorinating enzyme, N-terminal domain"/>
    <property type="match status" value="1"/>
</dbReference>
<dbReference type="SUPFAM" id="SSF101852">
    <property type="entry name" value="Bacterial fluorinating enzyme, C-terminal domain"/>
    <property type="match status" value="1"/>
</dbReference>
<dbReference type="AlphaFoldDB" id="A0A3A4NY40"/>
<dbReference type="InterPro" id="IPR023227">
    <property type="entry name" value="SAM_OH_AdoTrfase_C_sf"/>
</dbReference>
<dbReference type="Pfam" id="PF20257">
    <property type="entry name" value="SAM_HAT_C"/>
    <property type="match status" value="1"/>
</dbReference>
<dbReference type="PIRSF" id="PIRSF006779">
    <property type="entry name" value="UCP006779"/>
    <property type="match status" value="1"/>
</dbReference>
<keyword evidence="3" id="KW-1133">Transmembrane helix</keyword>
<dbReference type="InterPro" id="IPR023228">
    <property type="entry name" value="SAM_OH_AdoTrfase_N_sf"/>
</dbReference>
<evidence type="ECO:0000259" key="4">
    <source>
        <dbReference type="Pfam" id="PF01887"/>
    </source>
</evidence>
<evidence type="ECO:0000313" key="7">
    <source>
        <dbReference type="Proteomes" id="UP000265882"/>
    </source>
</evidence>
<dbReference type="EMBL" id="QZKU01000023">
    <property type="protein sequence ID" value="RJP25377.1"/>
    <property type="molecule type" value="Genomic_DNA"/>
</dbReference>
<keyword evidence="3" id="KW-0812">Transmembrane</keyword>
<feature type="domain" description="S-adenosyl-l-methionine hydroxide adenosyltransferase C-terminal" evidence="5">
    <location>
        <begin position="211"/>
        <end position="297"/>
    </location>
</feature>
<accession>A0A3A4NY40</accession>
<dbReference type="InterPro" id="IPR002747">
    <property type="entry name" value="SAM_OH_AdoTrfase"/>
</dbReference>
<sequence>MDGEREAEMKFFNWMCLFVFGLMIAGCARMAADRVERQPLIVLLTDFGERDHYVGALKGAIYSANADARIENITHQVEKYDIWGGAYTLAEAAREYPGGTIFVAVVDPGVGSERKGITVLTENKKIFVGPDNGILSIAGNDAGVVEIREITNGALMHPGEISSTFHARDIFGPVAGHLATGVPFESVGPPLSGMEELSAPKAVLKEEAVRGAILHVDNYGNIITNIPIRFVEALGVQPGFCAILTIGEDCFSARFVRTYSDVAEGDFLFLNNRGSVEIAINQGDLGSRARAERGMEVILAPLHTEESLPLPMGCN</sequence>
<comment type="caution">
    <text evidence="6">The sequence shown here is derived from an EMBL/GenBank/DDBJ whole genome shotgun (WGS) entry which is preliminary data.</text>
</comment>
<evidence type="ECO:0000256" key="2">
    <source>
        <dbReference type="ARBA" id="ARBA00024035"/>
    </source>
</evidence>
<dbReference type="Pfam" id="PF01887">
    <property type="entry name" value="SAM_HAT_N"/>
    <property type="match status" value="1"/>
</dbReference>
<feature type="transmembrane region" description="Helical" evidence="3">
    <location>
        <begin position="12"/>
        <end position="32"/>
    </location>
</feature>
<dbReference type="Gene3D" id="2.40.30.90">
    <property type="entry name" value="Bacterial fluorinating enzyme like"/>
    <property type="match status" value="1"/>
</dbReference>
<protein>
    <recommendedName>
        <fullName evidence="8">SAM-dependent chlorinase/fluorinase</fullName>
    </recommendedName>
</protein>
<dbReference type="InterPro" id="IPR046470">
    <property type="entry name" value="SAM_HAT_C"/>
</dbReference>
<evidence type="ECO:0000259" key="5">
    <source>
        <dbReference type="Pfam" id="PF20257"/>
    </source>
</evidence>
<evidence type="ECO:0008006" key="8">
    <source>
        <dbReference type="Google" id="ProtNLM"/>
    </source>
</evidence>